<dbReference type="AlphaFoldDB" id="A0ABD2NUN3"/>
<protein>
    <submittedName>
        <fullName evidence="1">Uncharacterized protein</fullName>
    </submittedName>
</protein>
<evidence type="ECO:0000313" key="2">
    <source>
        <dbReference type="Proteomes" id="UP001516400"/>
    </source>
</evidence>
<organism evidence="1 2">
    <name type="scientific">Cryptolaemus montrouzieri</name>
    <dbReference type="NCBI Taxonomy" id="559131"/>
    <lineage>
        <taxon>Eukaryota</taxon>
        <taxon>Metazoa</taxon>
        <taxon>Ecdysozoa</taxon>
        <taxon>Arthropoda</taxon>
        <taxon>Hexapoda</taxon>
        <taxon>Insecta</taxon>
        <taxon>Pterygota</taxon>
        <taxon>Neoptera</taxon>
        <taxon>Endopterygota</taxon>
        <taxon>Coleoptera</taxon>
        <taxon>Polyphaga</taxon>
        <taxon>Cucujiformia</taxon>
        <taxon>Coccinelloidea</taxon>
        <taxon>Coccinellidae</taxon>
        <taxon>Scymninae</taxon>
        <taxon>Scymnini</taxon>
        <taxon>Cryptolaemus</taxon>
    </lineage>
</organism>
<reference evidence="1 2" key="1">
    <citation type="journal article" date="2021" name="BMC Biol.">
        <title>Horizontally acquired antibacterial genes associated with adaptive radiation of ladybird beetles.</title>
        <authorList>
            <person name="Li H.S."/>
            <person name="Tang X.F."/>
            <person name="Huang Y.H."/>
            <person name="Xu Z.Y."/>
            <person name="Chen M.L."/>
            <person name="Du X.Y."/>
            <person name="Qiu B.Y."/>
            <person name="Chen P.T."/>
            <person name="Zhang W."/>
            <person name="Slipinski A."/>
            <person name="Escalona H.E."/>
            <person name="Waterhouse R.M."/>
            <person name="Zwick A."/>
            <person name="Pang H."/>
        </authorList>
    </citation>
    <scope>NUCLEOTIDE SEQUENCE [LARGE SCALE GENOMIC DNA]</scope>
    <source>
        <strain evidence="1">SYSU2018</strain>
    </source>
</reference>
<sequence>MFVEQIKNTDSKRMNDVERSNDEILKLARKKSKARKSLDDRFEHNEEEPSYIFNDQKNILM</sequence>
<dbReference type="EMBL" id="JABFTP020000144">
    <property type="protein sequence ID" value="KAL3282334.1"/>
    <property type="molecule type" value="Genomic_DNA"/>
</dbReference>
<dbReference type="Proteomes" id="UP001516400">
    <property type="component" value="Unassembled WGS sequence"/>
</dbReference>
<gene>
    <name evidence="1" type="ORF">HHI36_005521</name>
</gene>
<proteinExistence type="predicted"/>
<accession>A0ABD2NUN3</accession>
<evidence type="ECO:0000313" key="1">
    <source>
        <dbReference type="EMBL" id="KAL3282334.1"/>
    </source>
</evidence>
<comment type="caution">
    <text evidence="1">The sequence shown here is derived from an EMBL/GenBank/DDBJ whole genome shotgun (WGS) entry which is preliminary data.</text>
</comment>
<keyword evidence="2" id="KW-1185">Reference proteome</keyword>
<feature type="non-terminal residue" evidence="1">
    <location>
        <position position="61"/>
    </location>
</feature>
<name>A0ABD2NUN3_9CUCU</name>